<organism evidence="1">
    <name type="scientific">Rhizophora mucronata</name>
    <name type="common">Asiatic mangrove</name>
    <dbReference type="NCBI Taxonomy" id="61149"/>
    <lineage>
        <taxon>Eukaryota</taxon>
        <taxon>Viridiplantae</taxon>
        <taxon>Streptophyta</taxon>
        <taxon>Embryophyta</taxon>
        <taxon>Tracheophyta</taxon>
        <taxon>Spermatophyta</taxon>
        <taxon>Magnoliopsida</taxon>
        <taxon>eudicotyledons</taxon>
        <taxon>Gunneridae</taxon>
        <taxon>Pentapetalae</taxon>
        <taxon>rosids</taxon>
        <taxon>fabids</taxon>
        <taxon>Malpighiales</taxon>
        <taxon>Rhizophoraceae</taxon>
        <taxon>Rhizophora</taxon>
    </lineage>
</organism>
<protein>
    <submittedName>
        <fullName evidence="1">Uncharacterized protein</fullName>
    </submittedName>
</protein>
<reference evidence="1" key="1">
    <citation type="submission" date="2018-02" db="EMBL/GenBank/DDBJ databases">
        <title>Rhizophora mucronata_Transcriptome.</title>
        <authorList>
            <person name="Meera S.P."/>
            <person name="Sreeshan A."/>
            <person name="Augustine A."/>
        </authorList>
    </citation>
    <scope>NUCLEOTIDE SEQUENCE</scope>
    <source>
        <tissue evidence="1">Leaf</tissue>
    </source>
</reference>
<name>A0A2P2PWG7_RHIMU</name>
<dbReference type="AlphaFoldDB" id="A0A2P2PWG7"/>
<proteinExistence type="predicted"/>
<dbReference type="EMBL" id="GGEC01078597">
    <property type="protein sequence ID" value="MBX59081.1"/>
    <property type="molecule type" value="Transcribed_RNA"/>
</dbReference>
<evidence type="ECO:0000313" key="1">
    <source>
        <dbReference type="EMBL" id="MBX59081.1"/>
    </source>
</evidence>
<accession>A0A2P2PWG7</accession>
<sequence>MWVKAVEVNNLLSAQYHFSKGKFNIGFLY</sequence>